<keyword evidence="12" id="KW-1185">Reference proteome</keyword>
<protein>
    <recommendedName>
        <fullName evidence="10">U1-type domain-containing protein</fullName>
    </recommendedName>
</protein>
<keyword evidence="4" id="KW-0747">Spliceosome</keyword>
<feature type="domain" description="U1-type" evidence="10">
    <location>
        <begin position="65"/>
        <end position="99"/>
    </location>
</feature>
<comment type="similarity">
    <text evidence="1">Belongs to the SF3A2 family.</text>
</comment>
<dbReference type="Pfam" id="PF12874">
    <property type="entry name" value="zf-met"/>
    <property type="match status" value="1"/>
</dbReference>
<dbReference type="GO" id="GO:0071004">
    <property type="term" value="C:U2-type prespliceosome"/>
    <property type="evidence" value="ECO:0007669"/>
    <property type="project" value="TreeGrafter"/>
</dbReference>
<dbReference type="GO" id="GO:0071013">
    <property type="term" value="C:catalytic step 2 spliceosome"/>
    <property type="evidence" value="ECO:0007669"/>
    <property type="project" value="TreeGrafter"/>
</dbReference>
<gene>
    <name evidence="11" type="ORF">HG535_0C02870</name>
</gene>
<dbReference type="Pfam" id="PF16835">
    <property type="entry name" value="SF3A2"/>
    <property type="match status" value="1"/>
</dbReference>
<dbReference type="InterPro" id="IPR031781">
    <property type="entry name" value="SF3A2_dom"/>
</dbReference>
<sequence>MDYQNRAGSKKGTGGLVSDAQENLSRRKQVENLLRDGEEVPYTFQQEKGEDDTLKKNPYIYRNHSGKLVCKLCNTMHMSWSSVERHINGKKHALNLIRRGNQLEKHMSQRSGVEQSQEEIEFKHEVESRKLALKSNAMVPSLKKAFVQNQENKKIGIAVQVDYSSIPADYSSVDGAAYSPLIRIVTGLELSDEEKKDKKYLVIAYEPFENVGIELPSDKEVIMNDNHLNFDAVDELNEKCALWDNNSKVFYVQVFFQ</sequence>
<dbReference type="AlphaFoldDB" id="A0A7H9AZR1"/>
<evidence type="ECO:0000256" key="4">
    <source>
        <dbReference type="ARBA" id="ARBA00022728"/>
    </source>
</evidence>
<dbReference type="InterPro" id="IPR036236">
    <property type="entry name" value="Znf_C2H2_sf"/>
</dbReference>
<dbReference type="Gene3D" id="2.60.40.2690">
    <property type="match status" value="1"/>
</dbReference>
<dbReference type="GeneID" id="59235632"/>
<dbReference type="InterPro" id="IPR013087">
    <property type="entry name" value="Znf_C2H2_type"/>
</dbReference>
<evidence type="ECO:0000259" key="10">
    <source>
        <dbReference type="SMART" id="SM00451"/>
    </source>
</evidence>
<keyword evidence="5" id="KW-0863">Zinc-finger</keyword>
<keyword evidence="8" id="KW-0539">Nucleus</keyword>
<dbReference type="SMART" id="SM00451">
    <property type="entry name" value="ZnF_U1"/>
    <property type="match status" value="1"/>
</dbReference>
<organism evidence="11 12">
    <name type="scientific">Zygotorulaspora mrakii</name>
    <name type="common">Zygosaccharomyces mrakii</name>
    <dbReference type="NCBI Taxonomy" id="42260"/>
    <lineage>
        <taxon>Eukaryota</taxon>
        <taxon>Fungi</taxon>
        <taxon>Dikarya</taxon>
        <taxon>Ascomycota</taxon>
        <taxon>Saccharomycotina</taxon>
        <taxon>Saccharomycetes</taxon>
        <taxon>Saccharomycetales</taxon>
        <taxon>Saccharomycetaceae</taxon>
        <taxon>Zygotorulaspora</taxon>
    </lineage>
</organism>
<dbReference type="RefSeq" id="XP_037143663.1">
    <property type="nucleotide sequence ID" value="XM_037287768.1"/>
</dbReference>
<evidence type="ECO:0000313" key="12">
    <source>
        <dbReference type="Proteomes" id="UP000509704"/>
    </source>
</evidence>
<keyword evidence="3" id="KW-0479">Metal-binding</keyword>
<dbReference type="GO" id="GO:0000245">
    <property type="term" value="P:spliceosomal complex assembly"/>
    <property type="evidence" value="ECO:0007669"/>
    <property type="project" value="TreeGrafter"/>
</dbReference>
<accession>A0A7H9AZR1</accession>
<dbReference type="Proteomes" id="UP000509704">
    <property type="component" value="Chromosome 3"/>
</dbReference>
<evidence type="ECO:0000256" key="8">
    <source>
        <dbReference type="ARBA" id="ARBA00023242"/>
    </source>
</evidence>
<keyword evidence="2" id="KW-0507">mRNA processing</keyword>
<dbReference type="GO" id="GO:0008270">
    <property type="term" value="F:zinc ion binding"/>
    <property type="evidence" value="ECO:0007669"/>
    <property type="project" value="UniProtKB-KW"/>
</dbReference>
<evidence type="ECO:0000256" key="5">
    <source>
        <dbReference type="ARBA" id="ARBA00022771"/>
    </source>
</evidence>
<dbReference type="OrthoDB" id="10250970at2759"/>
<dbReference type="GO" id="GO:0003676">
    <property type="term" value="F:nucleic acid binding"/>
    <property type="evidence" value="ECO:0007669"/>
    <property type="project" value="InterPro"/>
</dbReference>
<dbReference type="PANTHER" id="PTHR23205:SF0">
    <property type="entry name" value="SPLICING FACTOR 3A SUBUNIT 2"/>
    <property type="match status" value="1"/>
</dbReference>
<evidence type="ECO:0000256" key="6">
    <source>
        <dbReference type="ARBA" id="ARBA00022833"/>
    </source>
</evidence>
<name>A0A7H9AZR1_ZYGMR</name>
<dbReference type="GO" id="GO:0005686">
    <property type="term" value="C:U2 snRNP"/>
    <property type="evidence" value="ECO:0007669"/>
    <property type="project" value="TreeGrafter"/>
</dbReference>
<dbReference type="KEGG" id="zmk:HG535_0C02870"/>
<evidence type="ECO:0000313" key="11">
    <source>
        <dbReference type="EMBL" id="QLG71935.1"/>
    </source>
</evidence>
<evidence type="ECO:0000256" key="2">
    <source>
        <dbReference type="ARBA" id="ARBA00022664"/>
    </source>
</evidence>
<feature type="region of interest" description="Disordered" evidence="9">
    <location>
        <begin position="1"/>
        <end position="24"/>
    </location>
</feature>
<dbReference type="SUPFAM" id="SSF57667">
    <property type="entry name" value="beta-beta-alpha zinc fingers"/>
    <property type="match status" value="1"/>
</dbReference>
<evidence type="ECO:0000256" key="7">
    <source>
        <dbReference type="ARBA" id="ARBA00023187"/>
    </source>
</evidence>
<evidence type="ECO:0000256" key="9">
    <source>
        <dbReference type="SAM" id="MobiDB-lite"/>
    </source>
</evidence>
<evidence type="ECO:0000256" key="3">
    <source>
        <dbReference type="ARBA" id="ARBA00022723"/>
    </source>
</evidence>
<dbReference type="PANTHER" id="PTHR23205">
    <property type="entry name" value="SPLICING FACTOR 3A SUBUNIT 2"/>
    <property type="match status" value="1"/>
</dbReference>
<reference evidence="11 12" key="1">
    <citation type="submission" date="2020-07" db="EMBL/GenBank/DDBJ databases">
        <title>The yeast mating-type switching endonuclease HO is a domesticated member of an unorthodox homing genetic element family.</title>
        <authorList>
            <person name="Coughlan A.Y."/>
            <person name="Lombardi L."/>
            <person name="Braun-Galleani S."/>
            <person name="Martos A.R."/>
            <person name="Galeote V."/>
            <person name="Bigey F."/>
            <person name="Dequin S."/>
            <person name="Byrne K.P."/>
            <person name="Wolfe K.H."/>
        </authorList>
    </citation>
    <scope>NUCLEOTIDE SEQUENCE [LARGE SCALE GENOMIC DNA]</scope>
    <source>
        <strain evidence="11 12">NRRL Y-6702</strain>
    </source>
</reference>
<evidence type="ECO:0000256" key="1">
    <source>
        <dbReference type="ARBA" id="ARBA00008995"/>
    </source>
</evidence>
<dbReference type="InterPro" id="IPR003604">
    <property type="entry name" value="Matrin/U1-like-C_Znf_C2H2"/>
</dbReference>
<dbReference type="InterPro" id="IPR052092">
    <property type="entry name" value="SF3A2"/>
</dbReference>
<dbReference type="EMBL" id="CP058606">
    <property type="protein sequence ID" value="QLG71935.1"/>
    <property type="molecule type" value="Genomic_DNA"/>
</dbReference>
<keyword evidence="7" id="KW-0508">mRNA splicing</keyword>
<keyword evidence="6" id="KW-0862">Zinc</keyword>
<proteinExistence type="inferred from homology"/>
<dbReference type="Gene3D" id="3.30.160.60">
    <property type="entry name" value="Classic Zinc Finger"/>
    <property type="match status" value="1"/>
</dbReference>